<organism evidence="7 8">
    <name type="scientific">Actinorugispora endophytica</name>
    <dbReference type="NCBI Taxonomy" id="1605990"/>
    <lineage>
        <taxon>Bacteria</taxon>
        <taxon>Bacillati</taxon>
        <taxon>Actinomycetota</taxon>
        <taxon>Actinomycetes</taxon>
        <taxon>Streptosporangiales</taxon>
        <taxon>Nocardiopsidaceae</taxon>
        <taxon>Actinorugispora</taxon>
    </lineage>
</organism>
<evidence type="ECO:0000256" key="3">
    <source>
        <dbReference type="ARBA" id="ARBA00022801"/>
    </source>
</evidence>
<comment type="caution">
    <text evidence="7">The sequence shown here is derived from an EMBL/GenBank/DDBJ whole genome shotgun (WGS) entry which is preliminary data.</text>
</comment>
<dbReference type="GO" id="GO:0016052">
    <property type="term" value="P:carbohydrate catabolic process"/>
    <property type="evidence" value="ECO:0007669"/>
    <property type="project" value="InterPro"/>
</dbReference>
<dbReference type="InterPro" id="IPR002252">
    <property type="entry name" value="Glyco_hydro_36"/>
</dbReference>
<feature type="domain" description="Glycosyl hydrolase family 36 C-terminal" evidence="5">
    <location>
        <begin position="628"/>
        <end position="708"/>
    </location>
</feature>
<dbReference type="Gene3D" id="2.70.98.60">
    <property type="entry name" value="alpha-galactosidase from lactobacil brevis"/>
    <property type="match status" value="1"/>
</dbReference>
<dbReference type="FunFam" id="3.20.20.70:FF:000118">
    <property type="entry name" value="Alpha-galactosidase"/>
    <property type="match status" value="1"/>
</dbReference>
<dbReference type="Pfam" id="PF16874">
    <property type="entry name" value="Glyco_hydro_36C"/>
    <property type="match status" value="1"/>
</dbReference>
<evidence type="ECO:0000256" key="2">
    <source>
        <dbReference type="ARBA" id="ARBA00012755"/>
    </source>
</evidence>
<dbReference type="InterPro" id="IPR050985">
    <property type="entry name" value="Alpha-glycosidase_related"/>
</dbReference>
<dbReference type="InterPro" id="IPR031705">
    <property type="entry name" value="Glyco_hydro_36_C"/>
</dbReference>
<dbReference type="OrthoDB" id="9758822at2"/>
<evidence type="ECO:0000256" key="1">
    <source>
        <dbReference type="ARBA" id="ARBA00001255"/>
    </source>
</evidence>
<dbReference type="InterPro" id="IPR031704">
    <property type="entry name" value="Glyco_hydro_36_N"/>
</dbReference>
<dbReference type="Pfam" id="PF02065">
    <property type="entry name" value="Melibiase"/>
    <property type="match status" value="1"/>
</dbReference>
<keyword evidence="3" id="KW-0378">Hydrolase</keyword>
<dbReference type="Pfam" id="PF16875">
    <property type="entry name" value="Glyco_hydro_36N"/>
    <property type="match status" value="1"/>
</dbReference>
<feature type="domain" description="Glycosyl hydrolase family 36 N-terminal" evidence="6">
    <location>
        <begin position="26"/>
        <end position="267"/>
    </location>
</feature>
<dbReference type="InterPro" id="IPR038417">
    <property type="entry name" value="Alpga-gal_N_sf"/>
</dbReference>
<dbReference type="InterPro" id="IPR013785">
    <property type="entry name" value="Aldolase_TIM"/>
</dbReference>
<dbReference type="PRINTS" id="PR00743">
    <property type="entry name" value="GLHYDRLASE36"/>
</dbReference>
<gene>
    <name evidence="7" type="ORF">EV190_10224</name>
</gene>
<evidence type="ECO:0000256" key="4">
    <source>
        <dbReference type="ARBA" id="ARBA00023295"/>
    </source>
</evidence>
<dbReference type="InterPro" id="IPR017853">
    <property type="entry name" value="GH"/>
</dbReference>
<dbReference type="InterPro" id="IPR013780">
    <property type="entry name" value="Glyco_hydro_b"/>
</dbReference>
<protein>
    <recommendedName>
        <fullName evidence="2">alpha-galactosidase</fullName>
        <ecNumber evidence="2">3.2.1.22</ecNumber>
    </recommendedName>
</protein>
<evidence type="ECO:0000313" key="8">
    <source>
        <dbReference type="Proteomes" id="UP000295281"/>
    </source>
</evidence>
<dbReference type="AlphaFoldDB" id="A0A4R6V2L9"/>
<proteinExistence type="predicted"/>
<reference evidence="7 8" key="1">
    <citation type="submission" date="2019-03" db="EMBL/GenBank/DDBJ databases">
        <title>Genomic Encyclopedia of Type Strains, Phase IV (KMG-IV): sequencing the most valuable type-strain genomes for metagenomic binning, comparative biology and taxonomic classification.</title>
        <authorList>
            <person name="Goeker M."/>
        </authorList>
    </citation>
    <scope>NUCLEOTIDE SEQUENCE [LARGE SCALE GENOMIC DNA]</scope>
    <source>
        <strain evidence="7 8">DSM 46770</strain>
    </source>
</reference>
<evidence type="ECO:0000259" key="5">
    <source>
        <dbReference type="Pfam" id="PF16874"/>
    </source>
</evidence>
<keyword evidence="8" id="KW-1185">Reference proteome</keyword>
<name>A0A4R6V2L9_9ACTN</name>
<dbReference type="CDD" id="cd14791">
    <property type="entry name" value="GH36"/>
    <property type="match status" value="1"/>
</dbReference>
<dbReference type="SUPFAM" id="SSF51445">
    <property type="entry name" value="(Trans)glycosidases"/>
    <property type="match status" value="1"/>
</dbReference>
<evidence type="ECO:0000313" key="7">
    <source>
        <dbReference type="EMBL" id="TDQ54192.1"/>
    </source>
</evidence>
<evidence type="ECO:0000259" key="6">
    <source>
        <dbReference type="Pfam" id="PF16875"/>
    </source>
</evidence>
<dbReference type="EMBL" id="SNYN01000002">
    <property type="protein sequence ID" value="TDQ54192.1"/>
    <property type="molecule type" value="Genomic_DNA"/>
</dbReference>
<dbReference type="PANTHER" id="PTHR43053">
    <property type="entry name" value="GLYCOSIDASE FAMILY 31"/>
    <property type="match status" value="1"/>
</dbReference>
<dbReference type="EC" id="3.2.1.22" evidence="2"/>
<dbReference type="Proteomes" id="UP000295281">
    <property type="component" value="Unassembled WGS sequence"/>
</dbReference>
<accession>A0A4R6V2L9</accession>
<dbReference type="GO" id="GO:0004557">
    <property type="term" value="F:alpha-galactosidase activity"/>
    <property type="evidence" value="ECO:0007669"/>
    <property type="project" value="UniProtKB-EC"/>
</dbReference>
<dbReference type="RefSeq" id="WP_133740208.1">
    <property type="nucleotide sequence ID" value="NZ_SNYN01000002.1"/>
</dbReference>
<keyword evidence="4" id="KW-0326">Glycosidase</keyword>
<sequence>MPARPTTVQLRAAGVGLVVDLPADGPPVVLHWGADLGALDDDGLAGLRLAAAPAVPSSALDERWSLSLLPGEADGWSGRPALRAHVGGRAVLPRWTTTAAEVRETADGAREAAIRCEDPAAGLAVDSTLRLEASGLLRARHALVRDVDAEGVLDLAGLDVLLPVPADAVELLDLTGRWCRERSPQRQPFHHGTRLRESRRGRTGHDAPLLLAAGTAGFGFGHGEVWGAHVAWSGDHVHLAERFAEGAGQAAGVLGGGELLRPGEVRLGPGESYRTPWTVLTWSDQGLDGAAHRVHRWLRSRPGHPASPRPLVLNTWEAVYFDHDADRLRALADVAARVGVERFVLDDGWFPGRRHDRAGLGDWVVDTGVWPDGLHPLVDHVRALGMRVGLWVEPEMVNLDSDLAREHPDWLLAAPDRLPRAWRHQHTLDLGRPEVRAYLLERLGALVAEYGLDYLKWDHNRDLHEAVRAPTGAAGVRAQTLGVYAVLDALRERHPGLEVESCSSGGARVDLGVLERADRVWASDTNDALERQRIQRWTQQLLPPELVGSHVGPPVAHTTGRTGDLAFRCLTALFGHAGLEWDLTSAGEAELAVLTRWSALYREVRGLLHSGDVVRADSPDPGAWTHGVVAADGSEALLAYARLDTSPEAQPGRVRLPGLDPRRRYRVRVRDELSPRARGEAPPAWFDGPPPVLGGAVLGRAGLAMPVLDPGAGVLLHLTDAGT</sequence>
<comment type="catalytic activity">
    <reaction evidence="1">
        <text>Hydrolysis of terminal, non-reducing alpha-D-galactose residues in alpha-D-galactosides, including galactose oligosaccharides, galactomannans and galactolipids.</text>
        <dbReference type="EC" id="3.2.1.22"/>
    </reaction>
</comment>
<dbReference type="Gene3D" id="3.20.20.70">
    <property type="entry name" value="Aldolase class I"/>
    <property type="match status" value="1"/>
</dbReference>
<dbReference type="PANTHER" id="PTHR43053:SF3">
    <property type="entry name" value="ALPHA-GALACTOSIDASE C-RELATED"/>
    <property type="match status" value="1"/>
</dbReference>
<dbReference type="Gene3D" id="2.60.40.1180">
    <property type="entry name" value="Golgi alpha-mannosidase II"/>
    <property type="match status" value="1"/>
</dbReference>